<evidence type="ECO:0000313" key="1">
    <source>
        <dbReference type="EMBL" id="KAK4679687.1"/>
    </source>
</evidence>
<organism evidence="1 2">
    <name type="scientific">Podospora pseudoanserina</name>
    <dbReference type="NCBI Taxonomy" id="2609844"/>
    <lineage>
        <taxon>Eukaryota</taxon>
        <taxon>Fungi</taxon>
        <taxon>Dikarya</taxon>
        <taxon>Ascomycota</taxon>
        <taxon>Pezizomycotina</taxon>
        <taxon>Sordariomycetes</taxon>
        <taxon>Sordariomycetidae</taxon>
        <taxon>Sordariales</taxon>
        <taxon>Podosporaceae</taxon>
        <taxon>Podospora</taxon>
    </lineage>
</organism>
<dbReference type="EMBL" id="JAFFHC010000002">
    <property type="protein sequence ID" value="KAK4679687.1"/>
    <property type="molecule type" value="Genomic_DNA"/>
</dbReference>
<reference evidence="1 2" key="1">
    <citation type="journal article" date="2023" name="bioRxiv">
        <title>High-quality genome assemblies of four members of thePodospora anserinaspecies complex.</title>
        <authorList>
            <person name="Ament-Velasquez S.L."/>
            <person name="Vogan A.A."/>
            <person name="Wallerman O."/>
            <person name="Hartmann F."/>
            <person name="Gautier V."/>
            <person name="Silar P."/>
            <person name="Giraud T."/>
            <person name="Johannesson H."/>
        </authorList>
    </citation>
    <scope>NUCLEOTIDE SEQUENCE [LARGE SCALE GENOMIC DNA]</scope>
    <source>
        <strain evidence="1 2">CBS 124.78</strain>
    </source>
</reference>
<dbReference type="Proteomes" id="UP001323617">
    <property type="component" value="Unassembled WGS sequence"/>
</dbReference>
<dbReference type="RefSeq" id="XP_062803157.1">
    <property type="nucleotide sequence ID" value="XM_062940251.1"/>
</dbReference>
<comment type="caution">
    <text evidence="1">The sequence shown here is derived from an EMBL/GenBank/DDBJ whole genome shotgun (WGS) entry which is preliminary data.</text>
</comment>
<dbReference type="GeneID" id="87960779"/>
<sequence>MSNPAPTTVPIPIDIIIVEDAVTKPACLIKVFPSP</sequence>
<accession>A0ABR0IHT5</accession>
<name>A0ABR0IHT5_9PEZI</name>
<gene>
    <name evidence="1" type="ORF">QC764_0037310</name>
</gene>
<evidence type="ECO:0000313" key="2">
    <source>
        <dbReference type="Proteomes" id="UP001323617"/>
    </source>
</evidence>
<protein>
    <submittedName>
        <fullName evidence="1">Uncharacterized protein</fullName>
    </submittedName>
</protein>
<proteinExistence type="predicted"/>
<keyword evidence="2" id="KW-1185">Reference proteome</keyword>